<dbReference type="InterPro" id="IPR000182">
    <property type="entry name" value="GNAT_dom"/>
</dbReference>
<name>A0AAW6G237_BACUN</name>
<dbReference type="CDD" id="cd04301">
    <property type="entry name" value="NAT_SF"/>
    <property type="match status" value="1"/>
</dbReference>
<reference evidence="2" key="1">
    <citation type="submission" date="2022-10" db="EMBL/GenBank/DDBJ databases">
        <title>Human gut microbiome strain richness.</title>
        <authorList>
            <person name="Chen-Liaw A."/>
        </authorList>
    </citation>
    <scope>NUCLEOTIDE SEQUENCE</scope>
    <source>
        <strain evidence="2">A1_m1001262Bd0_191120</strain>
    </source>
</reference>
<sequence>MNIKVKRTHEISDEEIIEIYDLFYKVFRKKRDVCFFREEFSNNPKGYSYHALCYNENDKIVGHNVYIPFLYKKCNYEFYLALSTDAMVDPVYQGQGIYRKLLQSCEDAAIKDGCKMRIGFPNGNSFPIQIKAMKYIEIGKLSIYCLPIRLSVINTKLKILDCISIVLAYAMGYFSYLSAFSNKIYSYKYEKVRKQYDKYRYRWFNGDYKKVTLNDCEFVYKKAEYKGREALFLMDVYPLSKANFDKVCRYMLFHEIANAPMILYVGHIEFTPFSMFKVPEKLEPKKFHFVVKVFDNAFFGDDVFKISSWNVNLSNYDLL</sequence>
<organism evidence="2 3">
    <name type="scientific">Bacteroides uniformis</name>
    <dbReference type="NCBI Taxonomy" id="820"/>
    <lineage>
        <taxon>Bacteria</taxon>
        <taxon>Pseudomonadati</taxon>
        <taxon>Bacteroidota</taxon>
        <taxon>Bacteroidia</taxon>
        <taxon>Bacteroidales</taxon>
        <taxon>Bacteroidaceae</taxon>
        <taxon>Bacteroides</taxon>
    </lineage>
</organism>
<evidence type="ECO:0000313" key="2">
    <source>
        <dbReference type="EMBL" id="MDC1753703.1"/>
    </source>
</evidence>
<evidence type="ECO:0000313" key="3">
    <source>
        <dbReference type="Proteomes" id="UP001218502"/>
    </source>
</evidence>
<dbReference type="PROSITE" id="PS51186">
    <property type="entry name" value="GNAT"/>
    <property type="match status" value="1"/>
</dbReference>
<dbReference type="Gene3D" id="3.40.630.30">
    <property type="match status" value="1"/>
</dbReference>
<dbReference type="GO" id="GO:0016747">
    <property type="term" value="F:acyltransferase activity, transferring groups other than amino-acyl groups"/>
    <property type="evidence" value="ECO:0007669"/>
    <property type="project" value="InterPro"/>
</dbReference>
<dbReference type="RefSeq" id="WP_178241254.1">
    <property type="nucleotide sequence ID" value="NZ_JAQNQY010000017.1"/>
</dbReference>
<dbReference type="EMBL" id="JAQNQY010000017">
    <property type="protein sequence ID" value="MDC1753703.1"/>
    <property type="molecule type" value="Genomic_DNA"/>
</dbReference>
<dbReference type="Pfam" id="PF00583">
    <property type="entry name" value="Acetyltransf_1"/>
    <property type="match status" value="1"/>
</dbReference>
<accession>A0AAW6G237</accession>
<feature type="domain" description="N-acetyltransferase" evidence="1">
    <location>
        <begin position="6"/>
        <end position="159"/>
    </location>
</feature>
<dbReference type="Proteomes" id="UP001218502">
    <property type="component" value="Unassembled WGS sequence"/>
</dbReference>
<dbReference type="SUPFAM" id="SSF55729">
    <property type="entry name" value="Acyl-CoA N-acyltransferases (Nat)"/>
    <property type="match status" value="1"/>
</dbReference>
<comment type="caution">
    <text evidence="2">The sequence shown here is derived from an EMBL/GenBank/DDBJ whole genome shotgun (WGS) entry which is preliminary data.</text>
</comment>
<dbReference type="InterPro" id="IPR016181">
    <property type="entry name" value="Acyl_CoA_acyltransferase"/>
</dbReference>
<evidence type="ECO:0000259" key="1">
    <source>
        <dbReference type="PROSITE" id="PS51186"/>
    </source>
</evidence>
<proteinExistence type="predicted"/>
<gene>
    <name evidence="2" type="ORF">POY80_14770</name>
</gene>
<dbReference type="AlphaFoldDB" id="A0AAW6G237"/>
<protein>
    <submittedName>
        <fullName evidence="2">GNAT family N-acetyltransferase</fullName>
    </submittedName>
</protein>